<proteinExistence type="inferred from homology"/>
<gene>
    <name evidence="3" type="ORF">GCM10011320_26590</name>
</gene>
<dbReference type="InterPro" id="IPR023631">
    <property type="entry name" value="Amidase_dom"/>
</dbReference>
<dbReference type="InterPro" id="IPR020556">
    <property type="entry name" value="Amidase_CS"/>
</dbReference>
<feature type="domain" description="Amidase" evidence="2">
    <location>
        <begin position="29"/>
        <end position="459"/>
    </location>
</feature>
<dbReference type="InterPro" id="IPR000120">
    <property type="entry name" value="Amidase"/>
</dbReference>
<dbReference type="Pfam" id="PF01425">
    <property type="entry name" value="Amidase"/>
    <property type="match status" value="1"/>
</dbReference>
<dbReference type="PROSITE" id="PS00571">
    <property type="entry name" value="AMIDASES"/>
    <property type="match status" value="1"/>
</dbReference>
<dbReference type="SUPFAM" id="SSF75304">
    <property type="entry name" value="Amidase signature (AS) enzymes"/>
    <property type="match status" value="1"/>
</dbReference>
<dbReference type="Gene3D" id="3.90.1300.10">
    <property type="entry name" value="Amidase signature (AS) domain"/>
    <property type="match status" value="1"/>
</dbReference>
<dbReference type="InterPro" id="IPR036928">
    <property type="entry name" value="AS_sf"/>
</dbReference>
<dbReference type="EMBL" id="BMKW01000006">
    <property type="protein sequence ID" value="GGJ17978.1"/>
    <property type="molecule type" value="Genomic_DNA"/>
</dbReference>
<accession>A0A917KLS2</accession>
<dbReference type="RefSeq" id="WP_229681298.1">
    <property type="nucleotide sequence ID" value="NZ_BMKW01000006.1"/>
</dbReference>
<protein>
    <submittedName>
        <fullName evidence="3">Glutamyl-tRNA amidotransferase subunit A</fullName>
    </submittedName>
</protein>
<keyword evidence="4" id="KW-1185">Reference proteome</keyword>
<dbReference type="AlphaFoldDB" id="A0A917KLS2"/>
<dbReference type="PANTHER" id="PTHR11895">
    <property type="entry name" value="TRANSAMIDASE"/>
    <property type="match status" value="1"/>
</dbReference>
<name>A0A917KLS2_9PROT</name>
<organism evidence="3 4">
    <name type="scientific">Neoroseomonas lacus</name>
    <dbReference type="NCBI Taxonomy" id="287609"/>
    <lineage>
        <taxon>Bacteria</taxon>
        <taxon>Pseudomonadati</taxon>
        <taxon>Pseudomonadota</taxon>
        <taxon>Alphaproteobacteria</taxon>
        <taxon>Acetobacterales</taxon>
        <taxon>Acetobacteraceae</taxon>
        <taxon>Neoroseomonas</taxon>
    </lineage>
</organism>
<reference evidence="3" key="1">
    <citation type="journal article" date="2014" name="Int. J. Syst. Evol. Microbiol.">
        <title>Complete genome sequence of Corynebacterium casei LMG S-19264T (=DSM 44701T), isolated from a smear-ripened cheese.</title>
        <authorList>
            <consortium name="US DOE Joint Genome Institute (JGI-PGF)"/>
            <person name="Walter F."/>
            <person name="Albersmeier A."/>
            <person name="Kalinowski J."/>
            <person name="Ruckert C."/>
        </authorList>
    </citation>
    <scope>NUCLEOTIDE SEQUENCE</scope>
    <source>
        <strain evidence="3">CGMCC 1.3617</strain>
    </source>
</reference>
<sequence length="481" mass="50497">MADDDLLFMPATRAAALIRRRDLSPVAYVDAVLAAIARAQPVLNCFVTVDEEGARRDAVAAERAVTSSATLGPLHGVPVHIKDLVDVAGLPTFHGSAIFSDATPAARDNVLVARLRAAGAIIIGKTTTPEFGVKGLTDGPSFGTTRNPWNLERTSGGSSGGAAAAVAAGLGPLGLGTDGAGSVRGPAACCGLVGLKPTLGAVPWDTARDSFGNNSYAGPLARTVTDAAVMHTILAGPSAQDPWSLGRTGGARPLSPALMGEDLSALRVGYIPRCANPRVAADVATNTRAALDAWAAMGAKVEEVTDAIDWIEYEGRVLYQANFSVFCAPFLPQWQNRMDPVTLAFMQRGADFTLADFRNAEFARTRLFRAMQALFELYDVLVTPTMARTALPADFDAANDDVIIDGEKCGITRQGWTSPQYPFNLTGHPAVTLPSGVGDDGLPTGVQVVGRWGAEADILRVGALLERARPWADRRPVLPSA</sequence>
<evidence type="ECO:0000313" key="3">
    <source>
        <dbReference type="EMBL" id="GGJ17978.1"/>
    </source>
</evidence>
<evidence type="ECO:0000259" key="2">
    <source>
        <dbReference type="Pfam" id="PF01425"/>
    </source>
</evidence>
<comment type="caution">
    <text evidence="3">The sequence shown here is derived from an EMBL/GenBank/DDBJ whole genome shotgun (WGS) entry which is preliminary data.</text>
</comment>
<dbReference type="GO" id="GO:0003824">
    <property type="term" value="F:catalytic activity"/>
    <property type="evidence" value="ECO:0007669"/>
    <property type="project" value="InterPro"/>
</dbReference>
<comment type="similarity">
    <text evidence="1">Belongs to the amidase family.</text>
</comment>
<reference evidence="3" key="2">
    <citation type="submission" date="2020-09" db="EMBL/GenBank/DDBJ databases">
        <authorList>
            <person name="Sun Q."/>
            <person name="Zhou Y."/>
        </authorList>
    </citation>
    <scope>NUCLEOTIDE SEQUENCE</scope>
    <source>
        <strain evidence="3">CGMCC 1.3617</strain>
    </source>
</reference>
<dbReference type="PANTHER" id="PTHR11895:SF7">
    <property type="entry name" value="GLUTAMYL-TRNA(GLN) AMIDOTRANSFERASE SUBUNIT A, MITOCHONDRIAL"/>
    <property type="match status" value="1"/>
</dbReference>
<evidence type="ECO:0000313" key="4">
    <source>
        <dbReference type="Proteomes" id="UP000661507"/>
    </source>
</evidence>
<evidence type="ECO:0000256" key="1">
    <source>
        <dbReference type="ARBA" id="ARBA00009199"/>
    </source>
</evidence>
<dbReference type="Proteomes" id="UP000661507">
    <property type="component" value="Unassembled WGS sequence"/>
</dbReference>